<accession>A0ABW6HPG5</accession>
<organism evidence="1 2">
    <name type="scientific">Flavobacterium fructosi</name>
    <dbReference type="NCBI Taxonomy" id="3230416"/>
    <lineage>
        <taxon>Bacteria</taxon>
        <taxon>Pseudomonadati</taxon>
        <taxon>Bacteroidota</taxon>
        <taxon>Flavobacteriia</taxon>
        <taxon>Flavobacteriales</taxon>
        <taxon>Flavobacteriaceae</taxon>
        <taxon>Flavobacterium</taxon>
    </lineage>
</organism>
<dbReference type="RefSeq" id="WP_379858699.1">
    <property type="nucleotide sequence ID" value="NZ_JBHZQA010000009.1"/>
</dbReference>
<sequence length="172" mass="20582">MILPFSTQLNGKPTYFVEKILIGIDKYIGVYHTELFLKSFQEKFKSKPPANYSAKIHTIREDKKDRWKVGTEIHFFINCRQKDMFRFAPVLQVVSVQKITVLWYRQECNAFLEYKYTYKNRNARVYIDGAAIKKEAIEQLSKNDGFDTPEEFFEYFNENFTGKLIHWTDLKY</sequence>
<gene>
    <name evidence="1" type="ORF">ACFX5D_13310</name>
</gene>
<proteinExistence type="predicted"/>
<evidence type="ECO:0000313" key="1">
    <source>
        <dbReference type="EMBL" id="MFE3848944.1"/>
    </source>
</evidence>
<name>A0ABW6HPG5_9FLAO</name>
<protein>
    <submittedName>
        <fullName evidence="1">Uncharacterized protein</fullName>
    </submittedName>
</protein>
<reference evidence="1 2" key="1">
    <citation type="submission" date="2024-06" db="EMBL/GenBank/DDBJ databases">
        <title>Flavobacterium spp. isolated from glacier.</title>
        <authorList>
            <person name="Han D."/>
        </authorList>
    </citation>
    <scope>NUCLEOTIDE SEQUENCE [LARGE SCALE GENOMIC DNA]</scope>
    <source>
        <strain evidence="1 2">LB3P45</strain>
    </source>
</reference>
<evidence type="ECO:0000313" key="2">
    <source>
        <dbReference type="Proteomes" id="UP001600039"/>
    </source>
</evidence>
<dbReference type="EMBL" id="JBHZQA010000009">
    <property type="protein sequence ID" value="MFE3848944.1"/>
    <property type="molecule type" value="Genomic_DNA"/>
</dbReference>
<comment type="caution">
    <text evidence="1">The sequence shown here is derived from an EMBL/GenBank/DDBJ whole genome shotgun (WGS) entry which is preliminary data.</text>
</comment>
<dbReference type="Proteomes" id="UP001600039">
    <property type="component" value="Unassembled WGS sequence"/>
</dbReference>
<keyword evidence="2" id="KW-1185">Reference proteome</keyword>